<dbReference type="Pfam" id="PF21361">
    <property type="entry name" value="Sina_ZnF"/>
    <property type="match status" value="1"/>
</dbReference>
<proteinExistence type="inferred from homology"/>
<name>A0A553NFF4_TIGCA</name>
<keyword evidence="13" id="KW-1185">Reference proteome</keyword>
<dbReference type="GO" id="GO:0016567">
    <property type="term" value="P:protein ubiquitination"/>
    <property type="evidence" value="ECO:0007669"/>
    <property type="project" value="UniProtKB-UniPathway"/>
</dbReference>
<keyword evidence="6" id="KW-0479">Metal-binding</keyword>
<dbReference type="GO" id="GO:0008270">
    <property type="term" value="F:zinc ion binding"/>
    <property type="evidence" value="ECO:0007669"/>
    <property type="project" value="UniProtKB-KW"/>
</dbReference>
<dbReference type="AlphaFoldDB" id="A0A553NFF4"/>
<evidence type="ECO:0000256" key="9">
    <source>
        <dbReference type="ARBA" id="ARBA00022833"/>
    </source>
</evidence>
<dbReference type="SUPFAM" id="SSF49599">
    <property type="entry name" value="TRAF domain-like"/>
    <property type="match status" value="1"/>
</dbReference>
<dbReference type="STRING" id="6832.A0A553NFF4"/>
<dbReference type="PANTHER" id="PTHR45877:SF2">
    <property type="entry name" value="E3 UBIQUITIN-PROTEIN LIGASE SINA-RELATED"/>
    <property type="match status" value="1"/>
</dbReference>
<dbReference type="Gene3D" id="3.30.40.10">
    <property type="entry name" value="Zinc/RING finger domain, C3HC4 (zinc finger)"/>
    <property type="match status" value="2"/>
</dbReference>
<accession>A0A553NFF4</accession>
<dbReference type="SUPFAM" id="SSF57850">
    <property type="entry name" value="RING/U-box"/>
    <property type="match status" value="1"/>
</dbReference>
<gene>
    <name evidence="12" type="ORF">TCAL_11503</name>
</gene>
<dbReference type="InterPro" id="IPR013010">
    <property type="entry name" value="Znf_SIAH"/>
</dbReference>
<dbReference type="GO" id="GO:0005737">
    <property type="term" value="C:cytoplasm"/>
    <property type="evidence" value="ECO:0007669"/>
    <property type="project" value="TreeGrafter"/>
</dbReference>
<dbReference type="OrthoDB" id="4788989at2759"/>
<keyword evidence="7 10" id="KW-0863">Zinc-finger</keyword>
<dbReference type="EC" id="2.3.2.27" evidence="4"/>
<dbReference type="InterPro" id="IPR013083">
    <property type="entry name" value="Znf_RING/FYVE/PHD"/>
</dbReference>
<evidence type="ECO:0000259" key="11">
    <source>
        <dbReference type="PROSITE" id="PS51081"/>
    </source>
</evidence>
<evidence type="ECO:0000256" key="5">
    <source>
        <dbReference type="ARBA" id="ARBA00022679"/>
    </source>
</evidence>
<keyword evidence="5" id="KW-0808">Transferase</keyword>
<dbReference type="PANTHER" id="PTHR45877">
    <property type="entry name" value="E3 UBIQUITIN-PROTEIN LIGASE SIAH2"/>
    <property type="match status" value="1"/>
</dbReference>
<dbReference type="Pfam" id="PF21362">
    <property type="entry name" value="Sina_RING"/>
    <property type="match status" value="1"/>
</dbReference>
<comment type="pathway">
    <text evidence="2">Protein modification; protein ubiquitination.</text>
</comment>
<dbReference type="InterPro" id="IPR004162">
    <property type="entry name" value="SINA-like_animal"/>
</dbReference>
<dbReference type="GO" id="GO:0043161">
    <property type="term" value="P:proteasome-mediated ubiquitin-dependent protein catabolic process"/>
    <property type="evidence" value="ECO:0007669"/>
    <property type="project" value="TreeGrafter"/>
</dbReference>
<keyword evidence="8" id="KW-0833">Ubl conjugation pathway</keyword>
<sequence>MDLALLIDELECPICCQTPRGPPIFQCENGHLICSACKPRMAKCPQGGCELDQQRSRIAENLLNNADIPRPCIYSSVGCFHEDLLSDLIEHETKCEFRKVFCPDLECGEVVVAKELLGHFKEDHPDHVKNDIEDKDLDRCVWIIDPDDLRKRSFTVTWPMSIWKKNGLTFFSVLHKYKNSDLWYSWICCDCPPDLAKTMTALVRMRSKSGVPELTYKGRVHPLDISCNDIVRKASSCLVATDDVIHSFLMGIPDEHKSEHEKDDQKFLLAMEYSIL</sequence>
<evidence type="ECO:0000256" key="7">
    <source>
        <dbReference type="ARBA" id="ARBA00022771"/>
    </source>
</evidence>
<dbReference type="GO" id="GO:0031624">
    <property type="term" value="F:ubiquitin conjugating enzyme binding"/>
    <property type="evidence" value="ECO:0007669"/>
    <property type="project" value="TreeGrafter"/>
</dbReference>
<reference evidence="12 13" key="1">
    <citation type="journal article" date="2018" name="Nat. Ecol. Evol.">
        <title>Genomic signatures of mitonuclear coevolution across populations of Tigriopus californicus.</title>
        <authorList>
            <person name="Barreto F.S."/>
            <person name="Watson E.T."/>
            <person name="Lima T.G."/>
            <person name="Willett C.S."/>
            <person name="Edmands S."/>
            <person name="Li W."/>
            <person name="Burton R.S."/>
        </authorList>
    </citation>
    <scope>NUCLEOTIDE SEQUENCE [LARGE SCALE GENOMIC DNA]</scope>
    <source>
        <strain evidence="12 13">San Diego</strain>
    </source>
</reference>
<dbReference type="UniPathway" id="UPA00143"/>
<evidence type="ECO:0000313" key="13">
    <source>
        <dbReference type="Proteomes" id="UP000318571"/>
    </source>
</evidence>
<comment type="caution">
    <text evidence="12">The sequence shown here is derived from an EMBL/GenBank/DDBJ whole genome shotgun (WGS) entry which is preliminary data.</text>
</comment>
<dbReference type="EMBL" id="VCGU01000458">
    <property type="protein sequence ID" value="TRY64176.1"/>
    <property type="molecule type" value="Genomic_DNA"/>
</dbReference>
<evidence type="ECO:0000256" key="6">
    <source>
        <dbReference type="ARBA" id="ARBA00022723"/>
    </source>
</evidence>
<organism evidence="12 13">
    <name type="scientific">Tigriopus californicus</name>
    <name type="common">Marine copepod</name>
    <dbReference type="NCBI Taxonomy" id="6832"/>
    <lineage>
        <taxon>Eukaryota</taxon>
        <taxon>Metazoa</taxon>
        <taxon>Ecdysozoa</taxon>
        <taxon>Arthropoda</taxon>
        <taxon>Crustacea</taxon>
        <taxon>Multicrustacea</taxon>
        <taxon>Hexanauplia</taxon>
        <taxon>Copepoda</taxon>
        <taxon>Harpacticoida</taxon>
        <taxon>Harpacticidae</taxon>
        <taxon>Tigriopus</taxon>
    </lineage>
</organism>
<keyword evidence="9" id="KW-0862">Zinc</keyword>
<dbReference type="InterPro" id="IPR049548">
    <property type="entry name" value="Sina-like_RING"/>
</dbReference>
<evidence type="ECO:0000256" key="8">
    <source>
        <dbReference type="ARBA" id="ARBA00022786"/>
    </source>
</evidence>
<comment type="similarity">
    <text evidence="3">Belongs to the SINA (Seven in absentia) family.</text>
</comment>
<comment type="catalytic activity">
    <reaction evidence="1">
        <text>S-ubiquitinyl-[E2 ubiquitin-conjugating enzyme]-L-cysteine + [acceptor protein]-L-lysine = [E2 ubiquitin-conjugating enzyme]-L-cysteine + N(6)-ubiquitinyl-[acceptor protein]-L-lysine.</text>
        <dbReference type="EC" id="2.3.2.27"/>
    </reaction>
</comment>
<protein>
    <recommendedName>
        <fullName evidence="4">RING-type E3 ubiquitin transferase</fullName>
        <ecNumber evidence="4">2.3.2.27</ecNumber>
    </recommendedName>
</protein>
<evidence type="ECO:0000313" key="12">
    <source>
        <dbReference type="EMBL" id="TRY64176.1"/>
    </source>
</evidence>
<dbReference type="Proteomes" id="UP000318571">
    <property type="component" value="Chromosome 10"/>
</dbReference>
<dbReference type="PROSITE" id="PS51081">
    <property type="entry name" value="ZF_SIAH"/>
    <property type="match status" value="1"/>
</dbReference>
<evidence type="ECO:0000256" key="3">
    <source>
        <dbReference type="ARBA" id="ARBA00009119"/>
    </source>
</evidence>
<feature type="domain" description="SIAH-type" evidence="11">
    <location>
        <begin position="67"/>
        <end position="125"/>
    </location>
</feature>
<evidence type="ECO:0000256" key="1">
    <source>
        <dbReference type="ARBA" id="ARBA00000900"/>
    </source>
</evidence>
<dbReference type="GO" id="GO:0061630">
    <property type="term" value="F:ubiquitin protein ligase activity"/>
    <property type="evidence" value="ECO:0007669"/>
    <property type="project" value="UniProtKB-EC"/>
</dbReference>
<evidence type="ECO:0000256" key="4">
    <source>
        <dbReference type="ARBA" id="ARBA00012483"/>
    </source>
</evidence>
<evidence type="ECO:0000256" key="2">
    <source>
        <dbReference type="ARBA" id="ARBA00004906"/>
    </source>
</evidence>
<evidence type="ECO:0000256" key="10">
    <source>
        <dbReference type="PROSITE-ProRule" id="PRU00455"/>
    </source>
</evidence>